<reference evidence="3 4" key="1">
    <citation type="submission" date="2016-07" db="EMBL/GenBank/DDBJ databases">
        <title>Pervasive Adenine N6-methylation of Active Genes in Fungi.</title>
        <authorList>
            <consortium name="DOE Joint Genome Institute"/>
            <person name="Mondo S.J."/>
            <person name="Dannebaum R.O."/>
            <person name="Kuo R.C."/>
            <person name="Labutti K."/>
            <person name="Haridas S."/>
            <person name="Kuo A."/>
            <person name="Salamov A."/>
            <person name="Ahrendt S.R."/>
            <person name="Lipzen A."/>
            <person name="Sullivan W."/>
            <person name="Andreopoulos W.B."/>
            <person name="Clum A."/>
            <person name="Lindquist E."/>
            <person name="Daum C."/>
            <person name="Ramamoorthy G.K."/>
            <person name="Gryganskyi A."/>
            <person name="Culley D."/>
            <person name="Magnuson J.K."/>
            <person name="James T.Y."/>
            <person name="O'Malley M.A."/>
            <person name="Stajich J.E."/>
            <person name="Spatafora J.W."/>
            <person name="Visel A."/>
            <person name="Grigoriev I.V."/>
        </authorList>
    </citation>
    <scope>NUCLEOTIDE SEQUENCE [LARGE SCALE GENOMIC DNA]</scope>
    <source>
        <strain evidence="3 4">PL171</strain>
    </source>
</reference>
<evidence type="ECO:0000313" key="3">
    <source>
        <dbReference type="EMBL" id="ORZ39212.1"/>
    </source>
</evidence>
<gene>
    <name evidence="3" type="ORF">BCR44DRAFT_1427439</name>
</gene>
<sequence>MTDSAPEPQASSRRGKNRTTPADTHQEGLKLTCCGCMDIRRGVILTLWIQFAIALLAAAAFLVLVLLIGSLVDSEKDQSADAATIAAAKESLWIYFGIYLLLLAFTCAGLYTVKYRKLKAFKGFVALNVLLLFGELGLTIALQSFQVWSIAGLVLRVYWVWVFYRYIATLAMEIEHIERQEELEDELYR</sequence>
<feature type="transmembrane region" description="Helical" evidence="2">
    <location>
        <begin position="47"/>
        <end position="72"/>
    </location>
</feature>
<dbReference type="EMBL" id="MCFL01000006">
    <property type="protein sequence ID" value="ORZ39212.1"/>
    <property type="molecule type" value="Genomic_DNA"/>
</dbReference>
<comment type="caution">
    <text evidence="3">The sequence shown here is derived from an EMBL/GenBank/DDBJ whole genome shotgun (WGS) entry which is preliminary data.</text>
</comment>
<dbReference type="AlphaFoldDB" id="A0A1Y2I1E0"/>
<keyword evidence="4" id="KW-1185">Reference proteome</keyword>
<feature type="transmembrane region" description="Helical" evidence="2">
    <location>
        <begin position="148"/>
        <end position="167"/>
    </location>
</feature>
<keyword evidence="2" id="KW-0812">Transmembrane</keyword>
<keyword evidence="2" id="KW-0472">Membrane</keyword>
<name>A0A1Y2I1E0_9FUNG</name>
<feature type="transmembrane region" description="Helical" evidence="2">
    <location>
        <begin position="92"/>
        <end position="113"/>
    </location>
</feature>
<accession>A0A1Y2I1E0</accession>
<evidence type="ECO:0000256" key="1">
    <source>
        <dbReference type="SAM" id="MobiDB-lite"/>
    </source>
</evidence>
<keyword evidence="2" id="KW-1133">Transmembrane helix</keyword>
<evidence type="ECO:0000256" key="2">
    <source>
        <dbReference type="SAM" id="Phobius"/>
    </source>
</evidence>
<organism evidence="3 4">
    <name type="scientific">Catenaria anguillulae PL171</name>
    <dbReference type="NCBI Taxonomy" id="765915"/>
    <lineage>
        <taxon>Eukaryota</taxon>
        <taxon>Fungi</taxon>
        <taxon>Fungi incertae sedis</taxon>
        <taxon>Blastocladiomycota</taxon>
        <taxon>Blastocladiomycetes</taxon>
        <taxon>Blastocladiales</taxon>
        <taxon>Catenariaceae</taxon>
        <taxon>Catenaria</taxon>
    </lineage>
</organism>
<proteinExistence type="predicted"/>
<protein>
    <submittedName>
        <fullName evidence="3">Uncharacterized protein</fullName>
    </submittedName>
</protein>
<feature type="region of interest" description="Disordered" evidence="1">
    <location>
        <begin position="1"/>
        <end position="23"/>
    </location>
</feature>
<dbReference type="Proteomes" id="UP000193411">
    <property type="component" value="Unassembled WGS sequence"/>
</dbReference>
<feature type="transmembrane region" description="Helical" evidence="2">
    <location>
        <begin position="125"/>
        <end position="142"/>
    </location>
</feature>
<evidence type="ECO:0000313" key="4">
    <source>
        <dbReference type="Proteomes" id="UP000193411"/>
    </source>
</evidence>